<evidence type="ECO:0000313" key="3">
    <source>
        <dbReference type="Proteomes" id="UP001147746"/>
    </source>
</evidence>
<dbReference type="SUPFAM" id="SSF75304">
    <property type="entry name" value="Amidase signature (AS) enzymes"/>
    <property type="match status" value="1"/>
</dbReference>
<dbReference type="OrthoDB" id="1879366at2759"/>
<accession>A0A9W9U840</accession>
<dbReference type="InterPro" id="IPR023631">
    <property type="entry name" value="Amidase_dom"/>
</dbReference>
<name>A0A9W9U840_9EURO</name>
<keyword evidence="3" id="KW-1185">Reference proteome</keyword>
<dbReference type="InterPro" id="IPR036928">
    <property type="entry name" value="AS_sf"/>
</dbReference>
<dbReference type="Pfam" id="PF01425">
    <property type="entry name" value="Amidase"/>
    <property type="match status" value="1"/>
</dbReference>
<comment type="caution">
    <text evidence="2">The sequence shown here is derived from an EMBL/GenBank/DDBJ whole genome shotgun (WGS) entry which is preliminary data.</text>
</comment>
<proteinExistence type="predicted"/>
<sequence>MSVAFLADKNRSDLSVKDLQNAASKLGIKIPDGPDAEDYLHLLQSVETVMKHIQDSEDYIHPSLSPVETARPRTYWEPKREDNLSNAWRHRCELTAASPTSTALRGKTIAIKDNICIGGLPTTVGTFTELLCPDGHLPVSPIDATVVSRVLAAGATLKGSSNCENYCASPLSFSAATGPVHNAWRKGFTSGGSSSGSATLVATKMIQRETGEACKEAVDIAIGGDQAGSVRIPASYSGIYGLKPTYGLIPYTGAVPLSPMLDHLGPLAANLDDIALLLQVMAGYDGIDPRMTPESPLRHQVQEYAQLLSNFKNRRLDDGEKRGSGLTVGLLTESFEVPGVSDEVRNAVLQSAKSNFAAAGAKVMDISIPMHRDGSLIWTAATRLSMSEWVCQGKTSGFLSFLPPHLQTRWPPDQRMYDLLTATNPAIVNVMLSGPFLQEHFGPAVEAKAHRKVFELRAAYDQAFSHVDILVTPCAPTVAMPHPRMQSDAEGPATVMEKLSVAIGVTTNTAPFNVTGHPALNVPCGFGRVPNSPEVTLPIGMQLIGRRWEDLTVLQAAAVFEEGWNLAE</sequence>
<dbReference type="InterPro" id="IPR000120">
    <property type="entry name" value="Amidase"/>
</dbReference>
<dbReference type="EMBL" id="JAPZBO010000002">
    <property type="protein sequence ID" value="KAJ5323253.1"/>
    <property type="molecule type" value="Genomic_DNA"/>
</dbReference>
<reference evidence="2" key="2">
    <citation type="journal article" date="2023" name="IMA Fungus">
        <title>Comparative genomic study of the Penicillium genus elucidates a diverse pangenome and 15 lateral gene transfer events.</title>
        <authorList>
            <person name="Petersen C."/>
            <person name="Sorensen T."/>
            <person name="Nielsen M.R."/>
            <person name="Sondergaard T.E."/>
            <person name="Sorensen J.L."/>
            <person name="Fitzpatrick D.A."/>
            <person name="Frisvad J.C."/>
            <person name="Nielsen K.L."/>
        </authorList>
    </citation>
    <scope>NUCLEOTIDE SEQUENCE</scope>
    <source>
        <strain evidence="2">IBT 21472</strain>
    </source>
</reference>
<gene>
    <name evidence="2" type="ORF">N7476_001853</name>
</gene>
<dbReference type="PANTHER" id="PTHR11895:SF171">
    <property type="entry name" value="AMIDASE DOMAIN-CONTAINING PROTEIN"/>
    <property type="match status" value="1"/>
</dbReference>
<dbReference type="Gene3D" id="3.90.1300.10">
    <property type="entry name" value="Amidase signature (AS) domain"/>
    <property type="match status" value="1"/>
</dbReference>
<evidence type="ECO:0000313" key="2">
    <source>
        <dbReference type="EMBL" id="KAJ5323253.1"/>
    </source>
</evidence>
<dbReference type="PANTHER" id="PTHR11895">
    <property type="entry name" value="TRANSAMIDASE"/>
    <property type="match status" value="1"/>
</dbReference>
<dbReference type="AlphaFoldDB" id="A0A9W9U840"/>
<protein>
    <recommendedName>
        <fullName evidence="1">Amidase domain-containing protein</fullName>
    </recommendedName>
</protein>
<organism evidence="2 3">
    <name type="scientific">Penicillium atrosanguineum</name>
    <dbReference type="NCBI Taxonomy" id="1132637"/>
    <lineage>
        <taxon>Eukaryota</taxon>
        <taxon>Fungi</taxon>
        <taxon>Dikarya</taxon>
        <taxon>Ascomycota</taxon>
        <taxon>Pezizomycotina</taxon>
        <taxon>Eurotiomycetes</taxon>
        <taxon>Eurotiomycetidae</taxon>
        <taxon>Eurotiales</taxon>
        <taxon>Aspergillaceae</taxon>
        <taxon>Penicillium</taxon>
    </lineage>
</organism>
<reference evidence="2" key="1">
    <citation type="submission" date="2022-12" db="EMBL/GenBank/DDBJ databases">
        <authorList>
            <person name="Petersen C."/>
        </authorList>
    </citation>
    <scope>NUCLEOTIDE SEQUENCE</scope>
    <source>
        <strain evidence="2">IBT 21472</strain>
    </source>
</reference>
<dbReference type="Proteomes" id="UP001147746">
    <property type="component" value="Unassembled WGS sequence"/>
</dbReference>
<feature type="domain" description="Amidase" evidence="1">
    <location>
        <begin position="98"/>
        <end position="554"/>
    </location>
</feature>
<dbReference type="GO" id="GO:0003824">
    <property type="term" value="F:catalytic activity"/>
    <property type="evidence" value="ECO:0007669"/>
    <property type="project" value="InterPro"/>
</dbReference>
<evidence type="ECO:0000259" key="1">
    <source>
        <dbReference type="Pfam" id="PF01425"/>
    </source>
</evidence>